<protein>
    <submittedName>
        <fullName evidence="2">DUF6252 family protein</fullName>
    </submittedName>
</protein>
<dbReference type="EMBL" id="JBHSFV010000009">
    <property type="protein sequence ID" value="MFC4635204.1"/>
    <property type="molecule type" value="Genomic_DNA"/>
</dbReference>
<dbReference type="PROSITE" id="PS51257">
    <property type="entry name" value="PROKAR_LIPOPROTEIN"/>
    <property type="match status" value="1"/>
</dbReference>
<keyword evidence="3" id="KW-1185">Reference proteome</keyword>
<name>A0ABV9HYJ1_9FLAO</name>
<dbReference type="InterPro" id="IPR046219">
    <property type="entry name" value="DUF6252"/>
</dbReference>
<feature type="chain" id="PRO_5047460768" evidence="1">
    <location>
        <begin position="25"/>
        <end position="155"/>
    </location>
</feature>
<comment type="caution">
    <text evidence="2">The sequence shown here is derived from an EMBL/GenBank/DDBJ whole genome shotgun (WGS) entry which is preliminary data.</text>
</comment>
<feature type="signal peptide" evidence="1">
    <location>
        <begin position="1"/>
        <end position="24"/>
    </location>
</feature>
<dbReference type="Proteomes" id="UP001596043">
    <property type="component" value="Unassembled WGS sequence"/>
</dbReference>
<evidence type="ECO:0000313" key="2">
    <source>
        <dbReference type="EMBL" id="MFC4635204.1"/>
    </source>
</evidence>
<dbReference type="RefSeq" id="WP_379980196.1">
    <property type="nucleotide sequence ID" value="NZ_JBHSFV010000009.1"/>
</dbReference>
<dbReference type="Pfam" id="PF19765">
    <property type="entry name" value="DUF6252"/>
    <property type="match status" value="1"/>
</dbReference>
<sequence>MKTINFTRILFLCILPVVIMSSCGQQETKQKASQTLTNSFTAEVNGKPYEAVHVTGFITPGLHTLLLTGAMGTGEDIQLFLPEDITAGTYDFPSIQGKYQENEEQSGFATNGTLTILSHSTTNKTIKGSFHFTTKPLLKGDPSFDITEGSFDISY</sequence>
<keyword evidence="1" id="KW-0732">Signal</keyword>
<organism evidence="2 3">
    <name type="scientific">Dokdonia ponticola</name>
    <dbReference type="NCBI Taxonomy" id="2041041"/>
    <lineage>
        <taxon>Bacteria</taxon>
        <taxon>Pseudomonadati</taxon>
        <taxon>Bacteroidota</taxon>
        <taxon>Flavobacteriia</taxon>
        <taxon>Flavobacteriales</taxon>
        <taxon>Flavobacteriaceae</taxon>
        <taxon>Dokdonia</taxon>
    </lineage>
</organism>
<gene>
    <name evidence="2" type="ORF">ACFO3O_14930</name>
</gene>
<evidence type="ECO:0000256" key="1">
    <source>
        <dbReference type="SAM" id="SignalP"/>
    </source>
</evidence>
<evidence type="ECO:0000313" key="3">
    <source>
        <dbReference type="Proteomes" id="UP001596043"/>
    </source>
</evidence>
<reference evidence="3" key="1">
    <citation type="journal article" date="2019" name="Int. J. Syst. Evol. Microbiol.">
        <title>The Global Catalogue of Microorganisms (GCM) 10K type strain sequencing project: providing services to taxonomists for standard genome sequencing and annotation.</title>
        <authorList>
            <consortium name="The Broad Institute Genomics Platform"/>
            <consortium name="The Broad Institute Genome Sequencing Center for Infectious Disease"/>
            <person name="Wu L."/>
            <person name="Ma J."/>
        </authorList>
    </citation>
    <scope>NUCLEOTIDE SEQUENCE [LARGE SCALE GENOMIC DNA]</scope>
    <source>
        <strain evidence="3">YJ-61-S</strain>
    </source>
</reference>
<proteinExistence type="predicted"/>
<accession>A0ABV9HYJ1</accession>